<protein>
    <submittedName>
        <fullName evidence="2">Uncharacterized protein</fullName>
    </submittedName>
</protein>
<reference evidence="2" key="1">
    <citation type="submission" date="2021-01" db="EMBL/GenBank/DDBJ databases">
        <authorList>
            <person name="Corre E."/>
            <person name="Pelletier E."/>
            <person name="Niang G."/>
            <person name="Scheremetjew M."/>
            <person name="Finn R."/>
            <person name="Kale V."/>
            <person name="Holt S."/>
            <person name="Cochrane G."/>
            <person name="Meng A."/>
            <person name="Brown T."/>
            <person name="Cohen L."/>
        </authorList>
    </citation>
    <scope>NUCLEOTIDE SEQUENCE</scope>
    <source>
        <strain evidence="2">CCMP645</strain>
    </source>
</reference>
<evidence type="ECO:0000313" key="2">
    <source>
        <dbReference type="EMBL" id="CAE0770594.1"/>
    </source>
</evidence>
<dbReference type="AlphaFoldDB" id="A0A7S4F366"/>
<feature type="compositionally biased region" description="Polar residues" evidence="1">
    <location>
        <begin position="1"/>
        <end position="13"/>
    </location>
</feature>
<evidence type="ECO:0000256" key="1">
    <source>
        <dbReference type="SAM" id="MobiDB-lite"/>
    </source>
</evidence>
<gene>
    <name evidence="2" type="ORF">PCAR00345_LOCUS23206</name>
</gene>
<name>A0A7S4F366_CHRCT</name>
<accession>A0A7S4F366</accession>
<dbReference type="EMBL" id="HBIZ01036403">
    <property type="protein sequence ID" value="CAE0770594.1"/>
    <property type="molecule type" value="Transcribed_RNA"/>
</dbReference>
<sequence length="148" mass="16925">MESAASRRNSTMELPNVERGLSSEKKSPSKMLSSSGAFMSRRESYSASKLASVVVEAQEDHYHRMLPVFRDRPEPVTLNDKIDAVVEDLSDGWLGPEQFNDKFKALWLEKLQDEKAQRKRLRHNIAKTNFLFQLGLAEQLFLRGVAAW</sequence>
<feature type="region of interest" description="Disordered" evidence="1">
    <location>
        <begin position="1"/>
        <end position="35"/>
    </location>
</feature>
<organism evidence="2">
    <name type="scientific">Chrysotila carterae</name>
    <name type="common">Marine alga</name>
    <name type="synonym">Syracosphaera carterae</name>
    <dbReference type="NCBI Taxonomy" id="13221"/>
    <lineage>
        <taxon>Eukaryota</taxon>
        <taxon>Haptista</taxon>
        <taxon>Haptophyta</taxon>
        <taxon>Prymnesiophyceae</taxon>
        <taxon>Isochrysidales</taxon>
        <taxon>Isochrysidaceae</taxon>
        <taxon>Chrysotila</taxon>
    </lineage>
</organism>
<proteinExistence type="predicted"/>